<dbReference type="Proteomes" id="UP000228762">
    <property type="component" value="Unassembled WGS sequence"/>
</dbReference>
<sequence length="174" mass="20301">APEFAINLLSKSGAMRNIYFHYTAVITPFVFISALYGFRFLRTYTWIFVTLLTVCTIYFSATTSPLPYSSGREVLPFTSPKADITDIYVWKEKLQDEQIKVMATGSLAPLFSSRRYLYNFSERYDLADYIVLSREEVYNGYESFKMIVPYEKLVNDVKYSNIYKNGSFEVYKKL</sequence>
<proteinExistence type="predicted"/>
<dbReference type="Pfam" id="PF09852">
    <property type="entry name" value="DUF2079"/>
    <property type="match status" value="1"/>
</dbReference>
<dbReference type="InterPro" id="IPR018650">
    <property type="entry name" value="STSV1_Orf64"/>
</dbReference>
<evidence type="ECO:0000256" key="1">
    <source>
        <dbReference type="SAM" id="Phobius"/>
    </source>
</evidence>
<gene>
    <name evidence="2" type="ORF">COW57_00935</name>
</gene>
<comment type="caution">
    <text evidence="2">The sequence shown here is derived from an EMBL/GenBank/DDBJ whole genome shotgun (WGS) entry which is preliminary data.</text>
</comment>
<reference evidence="3" key="1">
    <citation type="submission" date="2017-09" db="EMBL/GenBank/DDBJ databases">
        <title>Depth-based differentiation of microbial function through sediment-hosted aquifers and enrichment of novel symbionts in the deep terrestrial subsurface.</title>
        <authorList>
            <person name="Probst A.J."/>
            <person name="Ladd B."/>
            <person name="Jarett J.K."/>
            <person name="Geller-Mcgrath D.E."/>
            <person name="Sieber C.M.K."/>
            <person name="Emerson J.B."/>
            <person name="Anantharaman K."/>
            <person name="Thomas B.C."/>
            <person name="Malmstrom R."/>
            <person name="Stieglmeier M."/>
            <person name="Klingl A."/>
            <person name="Woyke T."/>
            <person name="Ryan C.M."/>
            <person name="Banfield J.F."/>
        </authorList>
    </citation>
    <scope>NUCLEOTIDE SEQUENCE [LARGE SCALE GENOMIC DNA]</scope>
</reference>
<dbReference type="EMBL" id="PFEV01000042">
    <property type="protein sequence ID" value="PIV71187.1"/>
    <property type="molecule type" value="Genomic_DNA"/>
</dbReference>
<keyword evidence="1" id="KW-0472">Membrane</keyword>
<feature type="transmembrane region" description="Helical" evidence="1">
    <location>
        <begin position="19"/>
        <end position="38"/>
    </location>
</feature>
<protein>
    <recommendedName>
        <fullName evidence="4">DUF2079 domain-containing protein</fullName>
    </recommendedName>
</protein>
<keyword evidence="1" id="KW-0812">Transmembrane</keyword>
<dbReference type="AlphaFoldDB" id="A0A2M7EKT8"/>
<feature type="transmembrane region" description="Helical" evidence="1">
    <location>
        <begin position="44"/>
        <end position="61"/>
    </location>
</feature>
<feature type="non-terminal residue" evidence="2">
    <location>
        <position position="1"/>
    </location>
</feature>
<evidence type="ECO:0000313" key="3">
    <source>
        <dbReference type="Proteomes" id="UP000228762"/>
    </source>
</evidence>
<accession>A0A2M7EKT8</accession>
<name>A0A2M7EKT8_9BACT</name>
<organism evidence="2 3">
    <name type="scientific">Candidatus Roizmanbacteria bacterium CG17_big_fil_post_rev_8_21_14_2_50_39_7</name>
    <dbReference type="NCBI Taxonomy" id="1974858"/>
    <lineage>
        <taxon>Bacteria</taxon>
        <taxon>Candidatus Roizmaniibacteriota</taxon>
    </lineage>
</organism>
<keyword evidence="1" id="KW-1133">Transmembrane helix</keyword>
<evidence type="ECO:0008006" key="4">
    <source>
        <dbReference type="Google" id="ProtNLM"/>
    </source>
</evidence>
<evidence type="ECO:0000313" key="2">
    <source>
        <dbReference type="EMBL" id="PIV71187.1"/>
    </source>
</evidence>